<feature type="transmembrane region" description="Helical" evidence="1">
    <location>
        <begin position="135"/>
        <end position="166"/>
    </location>
</feature>
<accession>A0A7S4GQ51</accession>
<organism evidence="2">
    <name type="scientific">Oxyrrhis marina</name>
    <name type="common">Dinoflagellate</name>
    <dbReference type="NCBI Taxonomy" id="2969"/>
    <lineage>
        <taxon>Eukaryota</taxon>
        <taxon>Sar</taxon>
        <taxon>Alveolata</taxon>
        <taxon>Dinophyceae</taxon>
        <taxon>Oxyrrhinales</taxon>
        <taxon>Oxyrrhinaceae</taxon>
        <taxon>Oxyrrhis</taxon>
    </lineage>
</organism>
<sequence length="231" mass="26126">MLSSSSRFRSLPTLAADAARSAVVEFDDVKTRVETYQPSFLTAVINMLVLILLIVVVAAIYRQVKGEPRLDTVNNPERRSWMQQRLGNRNDDGEFVSFAHGLFGCFDNTNVCLISAFCPGIRWADTARMAGWMTFWVGILVVCLVQLGWLFGLLGWGLTVTVGVYFRQMARQDFQMRAGGFTVCEDCLAWTFCPWCAVAQEAQQYEDAWDVAHPVAKHAQERAMERNRVVR</sequence>
<keyword evidence="1" id="KW-1133">Transmembrane helix</keyword>
<name>A0A7S4GQ51_OXYMA</name>
<dbReference type="EMBL" id="HBJB01003133">
    <property type="protein sequence ID" value="CAE0843534.1"/>
    <property type="molecule type" value="Transcribed_RNA"/>
</dbReference>
<evidence type="ECO:0000256" key="1">
    <source>
        <dbReference type="SAM" id="Phobius"/>
    </source>
</evidence>
<gene>
    <name evidence="2" type="ORF">OMAR00294_LOCUS2568</name>
</gene>
<dbReference type="NCBIfam" id="TIGR01571">
    <property type="entry name" value="A_thal_Cys_rich"/>
    <property type="match status" value="1"/>
</dbReference>
<keyword evidence="1" id="KW-0812">Transmembrane</keyword>
<feature type="transmembrane region" description="Helical" evidence="1">
    <location>
        <begin position="40"/>
        <end position="61"/>
    </location>
</feature>
<evidence type="ECO:0000313" key="2">
    <source>
        <dbReference type="EMBL" id="CAE0843534.1"/>
    </source>
</evidence>
<proteinExistence type="predicted"/>
<protein>
    <submittedName>
        <fullName evidence="2">Uncharacterized protein</fullName>
    </submittedName>
</protein>
<dbReference type="InterPro" id="IPR006461">
    <property type="entry name" value="PLAC_motif_containing"/>
</dbReference>
<reference evidence="2" key="1">
    <citation type="submission" date="2021-01" db="EMBL/GenBank/DDBJ databases">
        <authorList>
            <person name="Corre E."/>
            <person name="Pelletier E."/>
            <person name="Niang G."/>
            <person name="Scheremetjew M."/>
            <person name="Finn R."/>
            <person name="Kale V."/>
            <person name="Holt S."/>
            <person name="Cochrane G."/>
            <person name="Meng A."/>
            <person name="Brown T."/>
            <person name="Cohen L."/>
        </authorList>
    </citation>
    <scope>NUCLEOTIDE SEQUENCE</scope>
    <source>
        <strain evidence="2">LB1974</strain>
    </source>
</reference>
<dbReference type="PANTHER" id="PTHR15907">
    <property type="entry name" value="DUF614 FAMILY PROTEIN-RELATED"/>
    <property type="match status" value="1"/>
</dbReference>
<dbReference type="Pfam" id="PF04749">
    <property type="entry name" value="PLAC8"/>
    <property type="match status" value="1"/>
</dbReference>
<dbReference type="AlphaFoldDB" id="A0A7S4GQ51"/>
<keyword evidence="1" id="KW-0472">Membrane</keyword>